<dbReference type="Gene3D" id="2.170.120.12">
    <property type="entry name" value="DNA-directed RNA polymerase, insert domain"/>
    <property type="match status" value="1"/>
</dbReference>
<evidence type="ECO:0000256" key="3">
    <source>
        <dbReference type="ARBA" id="ARBA00022478"/>
    </source>
</evidence>
<evidence type="ECO:0000259" key="7">
    <source>
        <dbReference type="SMART" id="SM00662"/>
    </source>
</evidence>
<comment type="similarity">
    <text evidence="6">Belongs to the archaeal Rpo3/eukaryotic RPB3 RNA polymerase subunit family.</text>
</comment>
<dbReference type="SMART" id="SM00662">
    <property type="entry name" value="RPOLD"/>
    <property type="match status" value="1"/>
</dbReference>
<dbReference type="Proteomes" id="UP001214415">
    <property type="component" value="Chromosome 1"/>
</dbReference>
<evidence type="ECO:0000256" key="4">
    <source>
        <dbReference type="ARBA" id="ARBA00023163"/>
    </source>
</evidence>
<dbReference type="GO" id="GO:0055029">
    <property type="term" value="C:nuclear DNA-directed RNA polymerase complex"/>
    <property type="evidence" value="ECO:0007669"/>
    <property type="project" value="UniProtKB-ARBA"/>
</dbReference>
<evidence type="ECO:0000313" key="9">
    <source>
        <dbReference type="Proteomes" id="UP001214415"/>
    </source>
</evidence>
<keyword evidence="4" id="KW-0804">Transcription</keyword>
<proteinExistence type="inferred from homology"/>
<dbReference type="SUPFAM" id="SSF56553">
    <property type="entry name" value="Insert subdomain of RNA polymerase alpha subunit"/>
    <property type="match status" value="1"/>
</dbReference>
<dbReference type="PANTHER" id="PTHR11800">
    <property type="entry name" value="DNA-DIRECTED RNA POLYMERASE"/>
    <property type="match status" value="1"/>
</dbReference>
<keyword evidence="3 8" id="KW-0240">DNA-directed RNA polymerase</keyword>
<dbReference type="Pfam" id="PF01193">
    <property type="entry name" value="RNA_pol_L"/>
    <property type="match status" value="1"/>
</dbReference>
<dbReference type="Gene3D" id="3.30.1360.10">
    <property type="entry name" value="RNA polymerase, RBP11-like subunit"/>
    <property type="match status" value="1"/>
</dbReference>
<dbReference type="PROSITE" id="PS00446">
    <property type="entry name" value="RNA_POL_D_30KD"/>
    <property type="match status" value="1"/>
</dbReference>
<dbReference type="PANTHER" id="PTHR11800:SF13">
    <property type="entry name" value="DNA-DIRECTED RNA POLYMERASES I AND III SUBUNIT RPAC1"/>
    <property type="match status" value="1"/>
</dbReference>
<keyword evidence="9" id="KW-1185">Reference proteome</keyword>
<evidence type="ECO:0000256" key="5">
    <source>
        <dbReference type="ARBA" id="ARBA00023242"/>
    </source>
</evidence>
<dbReference type="GO" id="GO:0003899">
    <property type="term" value="F:DNA-directed RNA polymerase activity"/>
    <property type="evidence" value="ECO:0007669"/>
    <property type="project" value="InterPro"/>
</dbReference>
<evidence type="ECO:0000313" key="8">
    <source>
        <dbReference type="EMBL" id="WFD21704.1"/>
    </source>
</evidence>
<dbReference type="GO" id="GO:0003677">
    <property type="term" value="F:DNA binding"/>
    <property type="evidence" value="ECO:0007669"/>
    <property type="project" value="InterPro"/>
</dbReference>
<dbReference type="InterPro" id="IPR033901">
    <property type="entry name" value="RNAPI/III_AC40"/>
</dbReference>
<dbReference type="GO" id="GO:0005666">
    <property type="term" value="C:RNA polymerase III complex"/>
    <property type="evidence" value="ECO:0007669"/>
    <property type="project" value="TreeGrafter"/>
</dbReference>
<dbReference type="CDD" id="cd07032">
    <property type="entry name" value="RNAP_I_II_AC40"/>
    <property type="match status" value="1"/>
</dbReference>
<dbReference type="EMBL" id="CP119900">
    <property type="protein sequence ID" value="WFD21704.1"/>
    <property type="molecule type" value="Genomic_DNA"/>
</dbReference>
<reference evidence="8" key="1">
    <citation type="submission" date="2023-03" db="EMBL/GenBank/DDBJ databases">
        <title>Mating type loci evolution in Malassezia.</title>
        <authorList>
            <person name="Coelho M.A."/>
        </authorList>
    </citation>
    <scope>NUCLEOTIDE SEQUENCE</scope>
    <source>
        <strain evidence="8">CBS 12830</strain>
    </source>
</reference>
<gene>
    <name evidence="8" type="primary">RPC40</name>
    <name evidence="8" type="ORF">MEQU1_000359</name>
</gene>
<name>A0AAF0EB49_9BASI</name>
<dbReference type="InterPro" id="IPR050518">
    <property type="entry name" value="Rpo3/RPB3_RNA_Pol_subunit"/>
</dbReference>
<evidence type="ECO:0000256" key="6">
    <source>
        <dbReference type="ARBA" id="ARBA00025804"/>
    </source>
</evidence>
<dbReference type="NCBIfam" id="NF001988">
    <property type="entry name" value="PRK00783.1"/>
    <property type="match status" value="1"/>
</dbReference>
<accession>A0AAF0EB49</accession>
<dbReference type="SUPFAM" id="SSF55257">
    <property type="entry name" value="RBP11-like subunits of RNA polymerase"/>
    <property type="match status" value="1"/>
</dbReference>
<evidence type="ECO:0000256" key="2">
    <source>
        <dbReference type="ARBA" id="ARBA00022083"/>
    </source>
</evidence>
<dbReference type="InterPro" id="IPR011262">
    <property type="entry name" value="DNA-dir_RNA_pol_insert"/>
</dbReference>
<sequence length="357" mass="39565">MDRSKVVEILPERVGNVSSSSYPHQMPGESGAWDLKAFKKHLSVNITRWTSELCEFDLVGVDASIANAIRRTLMAEVPTVAIEHVYIWNNTSIIQDEVLSHRLGLIPLAIDPRKLSFKLQDEANDQNTVVFTLKAECKKRNTGDATIEGRYVYSSMLEWDPKGDQAETMADSPPRPIHPDIVIAKMAPGQAMEMELHCEKGIGKDHAKFSPVATASYRLLPLIEILKPIPEPLIPKLISCFPEGVLERGGENGVQVANARKDTVSREVLRHPEFEGLVRLGRIQDHFMFCVESTGVYEPEDLLPASIEVLRKKIALLKLALDDMPTTFHQLESEQSLHTLAAASSCPILALAAGFAL</sequence>
<organism evidence="8 9">
    <name type="scientific">Malassezia equina</name>
    <dbReference type="NCBI Taxonomy" id="1381935"/>
    <lineage>
        <taxon>Eukaryota</taxon>
        <taxon>Fungi</taxon>
        <taxon>Dikarya</taxon>
        <taxon>Basidiomycota</taxon>
        <taxon>Ustilaginomycotina</taxon>
        <taxon>Malasseziomycetes</taxon>
        <taxon>Malasseziales</taxon>
        <taxon>Malasseziaceae</taxon>
        <taxon>Malassezia</taxon>
    </lineage>
</organism>
<keyword evidence="5" id="KW-0539">Nucleus</keyword>
<dbReference type="Pfam" id="PF01000">
    <property type="entry name" value="RNA_pol_A_bac"/>
    <property type="match status" value="1"/>
</dbReference>
<dbReference type="GO" id="GO:0006351">
    <property type="term" value="P:DNA-templated transcription"/>
    <property type="evidence" value="ECO:0007669"/>
    <property type="project" value="InterPro"/>
</dbReference>
<comment type="subcellular location">
    <subcellularLocation>
        <location evidence="1">Nucleus</location>
    </subcellularLocation>
</comment>
<dbReference type="InterPro" id="IPR001514">
    <property type="entry name" value="DNA-dir_RNA_pol_30-40kDasu_CS"/>
</dbReference>
<dbReference type="GO" id="GO:0046983">
    <property type="term" value="F:protein dimerization activity"/>
    <property type="evidence" value="ECO:0007669"/>
    <property type="project" value="InterPro"/>
</dbReference>
<dbReference type="HAMAP" id="MF_00320">
    <property type="entry name" value="RNApol_arch_Rpo3"/>
    <property type="match status" value="1"/>
</dbReference>
<dbReference type="InterPro" id="IPR011263">
    <property type="entry name" value="DNA-dir_RNA_pol_RpoA/D/Rpb3"/>
</dbReference>
<dbReference type="FunFam" id="2.170.120.12:FF:000003">
    <property type="entry name" value="Dna-directed rna polymerases i and iii subunit"/>
    <property type="match status" value="1"/>
</dbReference>
<feature type="domain" description="DNA-directed RNA polymerase RpoA/D/Rpb3-type" evidence="7">
    <location>
        <begin position="53"/>
        <end position="320"/>
    </location>
</feature>
<dbReference type="InterPro" id="IPR022842">
    <property type="entry name" value="RNAP_Rpo3/Rpb3/RPAC1"/>
</dbReference>
<evidence type="ECO:0000256" key="1">
    <source>
        <dbReference type="ARBA" id="ARBA00004123"/>
    </source>
</evidence>
<dbReference type="AlphaFoldDB" id="A0AAF0EB49"/>
<dbReference type="GO" id="GO:0005736">
    <property type="term" value="C:RNA polymerase I complex"/>
    <property type="evidence" value="ECO:0007669"/>
    <property type="project" value="TreeGrafter"/>
</dbReference>
<dbReference type="InterPro" id="IPR036603">
    <property type="entry name" value="RBP11-like"/>
</dbReference>
<protein>
    <recommendedName>
        <fullName evidence="2">DNA-directed RNA polymerases I and III subunit RPAC1</fullName>
    </recommendedName>
</protein>
<dbReference type="InterPro" id="IPR036643">
    <property type="entry name" value="RNApol_insert_sf"/>
</dbReference>